<evidence type="ECO:0000256" key="4">
    <source>
        <dbReference type="ARBA" id="ARBA00022839"/>
    </source>
</evidence>
<evidence type="ECO:0000256" key="2">
    <source>
        <dbReference type="ARBA" id="ARBA00022722"/>
    </source>
</evidence>
<dbReference type="InterPro" id="IPR047021">
    <property type="entry name" value="REXO1/3/4-like"/>
</dbReference>
<dbReference type="EMBL" id="QVQW01000001">
    <property type="protein sequence ID" value="RKU49623.1"/>
    <property type="molecule type" value="Genomic_DNA"/>
</dbReference>
<dbReference type="InterPro" id="IPR034922">
    <property type="entry name" value="REX1-like_exo"/>
</dbReference>
<accession>A0A420YP01</accession>
<feature type="region of interest" description="Disordered" evidence="5">
    <location>
        <begin position="164"/>
        <end position="185"/>
    </location>
</feature>
<feature type="compositionally biased region" description="Basic and acidic residues" evidence="5">
    <location>
        <begin position="65"/>
        <end position="74"/>
    </location>
</feature>
<feature type="region of interest" description="Disordered" evidence="5">
    <location>
        <begin position="122"/>
        <end position="144"/>
    </location>
</feature>
<name>A0A420YP01_9PEZI</name>
<feature type="domain" description="Exonuclease" evidence="6">
    <location>
        <begin position="408"/>
        <end position="643"/>
    </location>
</feature>
<sequence>MASFNNSLDAVLRNFKSIPCQAGNACTDPNCRFKHPWETEPGSGGQPKVTTIGSQTIPGDPGSEVPRKRLRLDGNGHSTSSSTVPVNGAEKEVEVKTAKKPVSPPPLKRKAILLTSRLPAAKSHRVVQDSPPISTPVKDPGGPNGTINRVTTTPLPISAKVNATAVTPSSTTPSVSKPTLKQPRKPETLYPRHLQHSPAVHTFRVKALQMLHEQYVRLNNELRKDGTKEEEKLVMTDQELIWLALDDEEKAATEKPSIYKSVIQKQIMTYKRMSVGKWRDERLAVLKKIEAAATPLKKSFLGAPREINTALTPAQEVEFLRRILTPITDLAQYKYVPVAPTNQEIAQARLAEYESHGWEVCDRCGTRFQIFPGRREEDGALASGGQCTYHSGKKFFPPRSATSTTKEPQRWMCCSETVGDSPGCTTCPTHVFKTTDPKRLAAVMQFAETPMNPSVPKDRAELLDVLVKPIGEILDLNSRYSGVWPEDMVDAKPFKSEDDDTDSEDDTTGGSEQIPDFKEGEIVDEPVDQDKPKRKQMYIVSSPHEARRLLFKLISPETPLIGHGLENDLNAMRIIHPTLIDTILLYPHTRGLPMRYSLKALMETHLNKAIQVETGNKAMGHDSAEDARAAGDLVRYKVQTEWQRLKGLGWKVVDRTFVAPEGKEGRKGLLTEPYIEAFRKGDTGGDIELMQPS</sequence>
<dbReference type="GO" id="GO:0003676">
    <property type="term" value="F:nucleic acid binding"/>
    <property type="evidence" value="ECO:0007669"/>
    <property type="project" value="InterPro"/>
</dbReference>
<keyword evidence="2" id="KW-0540">Nuclease</keyword>
<gene>
    <name evidence="7" type="primary">REX3</name>
    <name evidence="7" type="ORF">DL546_009595</name>
</gene>
<dbReference type="GO" id="GO:0004527">
    <property type="term" value="F:exonuclease activity"/>
    <property type="evidence" value="ECO:0007669"/>
    <property type="project" value="UniProtKB-KW"/>
</dbReference>
<dbReference type="PANTHER" id="PTHR12801:SF112">
    <property type="entry name" value="RNA EXONUCLEASE 3"/>
    <property type="match status" value="1"/>
</dbReference>
<evidence type="ECO:0000256" key="5">
    <source>
        <dbReference type="SAM" id="MobiDB-lite"/>
    </source>
</evidence>
<keyword evidence="8" id="KW-1185">Reference proteome</keyword>
<keyword evidence="3" id="KW-0378">Hydrolase</keyword>
<feature type="compositionally biased region" description="Acidic residues" evidence="5">
    <location>
        <begin position="497"/>
        <end position="507"/>
    </location>
</feature>
<dbReference type="CDD" id="cd06145">
    <property type="entry name" value="REX1_like"/>
    <property type="match status" value="1"/>
</dbReference>
<dbReference type="GO" id="GO:0005634">
    <property type="term" value="C:nucleus"/>
    <property type="evidence" value="ECO:0007669"/>
    <property type="project" value="TreeGrafter"/>
</dbReference>
<organism evidence="7 8">
    <name type="scientific">Coniochaeta pulveracea</name>
    <dbReference type="NCBI Taxonomy" id="177199"/>
    <lineage>
        <taxon>Eukaryota</taxon>
        <taxon>Fungi</taxon>
        <taxon>Dikarya</taxon>
        <taxon>Ascomycota</taxon>
        <taxon>Pezizomycotina</taxon>
        <taxon>Sordariomycetes</taxon>
        <taxon>Sordariomycetidae</taxon>
        <taxon>Coniochaetales</taxon>
        <taxon>Coniochaetaceae</taxon>
        <taxon>Coniochaeta</taxon>
    </lineage>
</organism>
<evidence type="ECO:0000259" key="6">
    <source>
        <dbReference type="SMART" id="SM00479"/>
    </source>
</evidence>
<comment type="similarity">
    <text evidence="1">Belongs to the REXO1/REXO3 family.</text>
</comment>
<dbReference type="Gene3D" id="3.30.420.10">
    <property type="entry name" value="Ribonuclease H-like superfamily/Ribonuclease H"/>
    <property type="match status" value="1"/>
</dbReference>
<dbReference type="InterPro" id="IPR013520">
    <property type="entry name" value="Ribonucl_H"/>
</dbReference>
<reference evidence="7 8" key="1">
    <citation type="submission" date="2018-08" db="EMBL/GenBank/DDBJ databases">
        <title>Draft genome of the lignicolous fungus Coniochaeta pulveracea.</title>
        <authorList>
            <person name="Borstlap C.J."/>
            <person name="De Witt R.N."/>
            <person name="Botha A."/>
            <person name="Volschenk H."/>
        </authorList>
    </citation>
    <scope>NUCLEOTIDE SEQUENCE [LARGE SCALE GENOMIC DNA]</scope>
    <source>
        <strain evidence="7 8">CAB683</strain>
    </source>
</reference>
<dbReference type="AlphaFoldDB" id="A0A420YP01"/>
<evidence type="ECO:0000256" key="1">
    <source>
        <dbReference type="ARBA" id="ARBA00006357"/>
    </source>
</evidence>
<evidence type="ECO:0000313" key="7">
    <source>
        <dbReference type="EMBL" id="RKU49623.1"/>
    </source>
</evidence>
<feature type="compositionally biased region" description="Low complexity" evidence="5">
    <location>
        <begin position="164"/>
        <end position="176"/>
    </location>
</feature>
<feature type="compositionally biased region" description="Polar residues" evidence="5">
    <location>
        <begin position="48"/>
        <end position="57"/>
    </location>
</feature>
<feature type="compositionally biased region" description="Polar residues" evidence="5">
    <location>
        <begin position="76"/>
        <end position="85"/>
    </location>
</feature>
<keyword evidence="4 7" id="KW-0269">Exonuclease</keyword>
<dbReference type="PANTHER" id="PTHR12801">
    <property type="entry name" value="RNA EXONUCLEASE REXO1 / RECO3 FAMILY MEMBER-RELATED"/>
    <property type="match status" value="1"/>
</dbReference>
<dbReference type="Proteomes" id="UP000275385">
    <property type="component" value="Unassembled WGS sequence"/>
</dbReference>
<comment type="caution">
    <text evidence="7">The sequence shown here is derived from an EMBL/GenBank/DDBJ whole genome shotgun (WGS) entry which is preliminary data.</text>
</comment>
<dbReference type="STRING" id="177199.A0A420YP01"/>
<protein>
    <submittedName>
        <fullName evidence="7">RNA exonuclease 3</fullName>
    </submittedName>
</protein>
<dbReference type="OrthoDB" id="3996471at2759"/>
<dbReference type="SUPFAM" id="SSF53098">
    <property type="entry name" value="Ribonuclease H-like"/>
    <property type="match status" value="1"/>
</dbReference>
<proteinExistence type="inferred from homology"/>
<dbReference type="InterPro" id="IPR036397">
    <property type="entry name" value="RNaseH_sf"/>
</dbReference>
<feature type="region of interest" description="Disordered" evidence="5">
    <location>
        <begin position="37"/>
        <end position="106"/>
    </location>
</feature>
<feature type="region of interest" description="Disordered" evidence="5">
    <location>
        <begin position="491"/>
        <end position="534"/>
    </location>
</feature>
<dbReference type="SMART" id="SM00479">
    <property type="entry name" value="EXOIII"/>
    <property type="match status" value="1"/>
</dbReference>
<evidence type="ECO:0000313" key="8">
    <source>
        <dbReference type="Proteomes" id="UP000275385"/>
    </source>
</evidence>
<dbReference type="InterPro" id="IPR012337">
    <property type="entry name" value="RNaseH-like_sf"/>
</dbReference>
<evidence type="ECO:0000256" key="3">
    <source>
        <dbReference type="ARBA" id="ARBA00022801"/>
    </source>
</evidence>